<protein>
    <submittedName>
        <fullName evidence="1">Uncharacterized protein</fullName>
    </submittedName>
</protein>
<dbReference type="RefSeq" id="WP_316869867.1">
    <property type="nucleotide sequence ID" value="NZ_CATWAF010000003.1"/>
</dbReference>
<keyword evidence="2" id="KW-1185">Reference proteome</keyword>
<evidence type="ECO:0000313" key="2">
    <source>
        <dbReference type="Proteomes" id="UP001189915"/>
    </source>
</evidence>
<comment type="caution">
    <text evidence="1">The sequence shown here is derived from an EMBL/GenBank/DDBJ whole genome shotgun (WGS) entry which is preliminary data.</text>
</comment>
<reference evidence="1 2" key="1">
    <citation type="submission" date="2023-07" db="EMBL/GenBank/DDBJ databases">
        <authorList>
            <person name="Peeters C."/>
        </authorList>
    </citation>
    <scope>NUCLEOTIDE SEQUENCE [LARGE SCALE GENOMIC DNA]</scope>
    <source>
        <strain evidence="1 2">LMG 18091</strain>
    </source>
</reference>
<accession>A0AAD2AZF9</accession>
<proteinExistence type="predicted"/>
<dbReference type="Proteomes" id="UP001189915">
    <property type="component" value="Unassembled WGS sequence"/>
</dbReference>
<name>A0AAD2AZF9_9RALS</name>
<dbReference type="EMBL" id="CATWAF010000003">
    <property type="protein sequence ID" value="CAJ0696212.1"/>
    <property type="molecule type" value="Genomic_DNA"/>
</dbReference>
<evidence type="ECO:0000313" key="1">
    <source>
        <dbReference type="EMBL" id="CAJ0696212.1"/>
    </source>
</evidence>
<dbReference type="AlphaFoldDB" id="A0AAD2AZF9"/>
<organism evidence="1 2">
    <name type="scientific">Ralstonia wenshanensis</name>
    <dbReference type="NCBI Taxonomy" id="2842456"/>
    <lineage>
        <taxon>Bacteria</taxon>
        <taxon>Pseudomonadati</taxon>
        <taxon>Pseudomonadota</taxon>
        <taxon>Betaproteobacteria</taxon>
        <taxon>Burkholderiales</taxon>
        <taxon>Burkholderiaceae</taxon>
        <taxon>Ralstonia</taxon>
    </lineage>
</organism>
<gene>
    <name evidence="1" type="ORF">LMG18091_02244</name>
</gene>
<sequence>MTTMTPFAVSNVTPEDIARLLSDLRNVLQAVPVSDQLWDAAAIGNWMGLSPDTVTDAVVVREGFPAPVQPTDARHGKRLWFADEVIQWARANRGRLPKGRGRPRRA</sequence>